<dbReference type="Gene3D" id="3.40.630.30">
    <property type="match status" value="1"/>
</dbReference>
<accession>A0A8J3Q868</accession>
<dbReference type="GO" id="GO:0008999">
    <property type="term" value="F:protein-N-terminal-alanine acetyltransferase activity"/>
    <property type="evidence" value="ECO:0007669"/>
    <property type="project" value="TreeGrafter"/>
</dbReference>
<dbReference type="EMBL" id="BONY01000022">
    <property type="protein sequence ID" value="GIH05834.1"/>
    <property type="molecule type" value="Genomic_DNA"/>
</dbReference>
<proteinExistence type="predicted"/>
<dbReference type="GO" id="GO:1990189">
    <property type="term" value="F:protein N-terminal-serine acetyltransferase activity"/>
    <property type="evidence" value="ECO:0007669"/>
    <property type="project" value="TreeGrafter"/>
</dbReference>
<organism evidence="2 3">
    <name type="scientific">Rhizocola hellebori</name>
    <dbReference type="NCBI Taxonomy" id="1392758"/>
    <lineage>
        <taxon>Bacteria</taxon>
        <taxon>Bacillati</taxon>
        <taxon>Actinomycetota</taxon>
        <taxon>Actinomycetes</taxon>
        <taxon>Micromonosporales</taxon>
        <taxon>Micromonosporaceae</taxon>
        <taxon>Rhizocola</taxon>
    </lineage>
</organism>
<evidence type="ECO:0000313" key="3">
    <source>
        <dbReference type="Proteomes" id="UP000612899"/>
    </source>
</evidence>
<dbReference type="Pfam" id="PF13302">
    <property type="entry name" value="Acetyltransf_3"/>
    <property type="match status" value="1"/>
</dbReference>
<dbReference type="InterPro" id="IPR000182">
    <property type="entry name" value="GNAT_dom"/>
</dbReference>
<gene>
    <name evidence="2" type="ORF">Rhe02_39010</name>
</gene>
<dbReference type="GO" id="GO:0005737">
    <property type="term" value="C:cytoplasm"/>
    <property type="evidence" value="ECO:0007669"/>
    <property type="project" value="TreeGrafter"/>
</dbReference>
<keyword evidence="3" id="KW-1185">Reference proteome</keyword>
<dbReference type="PROSITE" id="PS51186">
    <property type="entry name" value="GNAT"/>
    <property type="match status" value="1"/>
</dbReference>
<feature type="domain" description="N-acetyltransferase" evidence="1">
    <location>
        <begin position="11"/>
        <end position="178"/>
    </location>
</feature>
<dbReference type="AlphaFoldDB" id="A0A8J3Q868"/>
<comment type="caution">
    <text evidence="2">The sequence shown here is derived from an EMBL/GenBank/DDBJ whole genome shotgun (WGS) entry which is preliminary data.</text>
</comment>
<reference evidence="2" key="1">
    <citation type="submission" date="2021-01" db="EMBL/GenBank/DDBJ databases">
        <title>Whole genome shotgun sequence of Rhizocola hellebori NBRC 109834.</title>
        <authorList>
            <person name="Komaki H."/>
            <person name="Tamura T."/>
        </authorList>
    </citation>
    <scope>NUCLEOTIDE SEQUENCE</scope>
    <source>
        <strain evidence="2">NBRC 109834</strain>
    </source>
</reference>
<dbReference type="Proteomes" id="UP000612899">
    <property type="component" value="Unassembled WGS sequence"/>
</dbReference>
<dbReference type="PANTHER" id="PTHR43441:SF11">
    <property type="entry name" value="RIBOSOMAL-PROTEIN-SERINE ACETYLTRANSFERASE"/>
    <property type="match status" value="1"/>
</dbReference>
<protein>
    <submittedName>
        <fullName evidence="2">Putative succinyl-CoA transferase</fullName>
    </submittedName>
</protein>
<name>A0A8J3Q868_9ACTN</name>
<evidence type="ECO:0000313" key="2">
    <source>
        <dbReference type="EMBL" id="GIH05834.1"/>
    </source>
</evidence>
<dbReference type="SUPFAM" id="SSF55729">
    <property type="entry name" value="Acyl-CoA N-acyltransferases (Nat)"/>
    <property type="match status" value="1"/>
</dbReference>
<evidence type="ECO:0000259" key="1">
    <source>
        <dbReference type="PROSITE" id="PS51186"/>
    </source>
</evidence>
<dbReference type="InterPro" id="IPR051908">
    <property type="entry name" value="Ribosomal_N-acetyltransferase"/>
</dbReference>
<keyword evidence="2" id="KW-0808">Transferase</keyword>
<sequence>MLGLSLTTPHLELRLPTDDELAELAEVAAQGIHAGDYMPFVTPWTIGTPREVARSVIRSFWRRAAEWEPDNWNLGLAVFKDGRPIGVQSMRSKNFAITREVTTGSWLGLAHQGQGYGTQMRVAILELAFTGLGAESAVSGALMDNEASLAVSRKLGYRLDGINREIVQGTLRLDQRLRLDRLDWRAPFSVPIKGLDVSEFGL</sequence>
<dbReference type="InterPro" id="IPR016181">
    <property type="entry name" value="Acyl_CoA_acyltransferase"/>
</dbReference>
<dbReference type="PANTHER" id="PTHR43441">
    <property type="entry name" value="RIBOSOMAL-PROTEIN-SERINE ACETYLTRANSFERASE"/>
    <property type="match status" value="1"/>
</dbReference>